<dbReference type="InterPro" id="IPR018392">
    <property type="entry name" value="LysM"/>
</dbReference>
<feature type="compositionally biased region" description="Polar residues" evidence="1">
    <location>
        <begin position="125"/>
        <end position="139"/>
    </location>
</feature>
<feature type="region of interest" description="Disordered" evidence="1">
    <location>
        <begin position="317"/>
        <end position="336"/>
    </location>
</feature>
<feature type="compositionally biased region" description="Low complexity" evidence="1">
    <location>
        <begin position="25"/>
        <end position="74"/>
    </location>
</feature>
<comment type="caution">
    <text evidence="3">The sequence shown here is derived from an EMBL/GenBank/DDBJ whole genome shotgun (WGS) entry which is preliminary data.</text>
</comment>
<accession>A0A5B0NL55</accession>
<proteinExistence type="predicted"/>
<reference evidence="3 4" key="1">
    <citation type="submission" date="2019-05" db="EMBL/GenBank/DDBJ databases">
        <title>Emergence of the Ug99 lineage of the wheat stem rust pathogen through somatic hybridization.</title>
        <authorList>
            <person name="Li F."/>
            <person name="Upadhyaya N.M."/>
            <person name="Sperschneider J."/>
            <person name="Matny O."/>
            <person name="Nguyen-Phuc H."/>
            <person name="Mago R."/>
            <person name="Raley C."/>
            <person name="Miller M.E."/>
            <person name="Silverstein K.A.T."/>
            <person name="Henningsen E."/>
            <person name="Hirsch C.D."/>
            <person name="Visser B."/>
            <person name="Pretorius Z.A."/>
            <person name="Steffenson B.J."/>
            <person name="Schwessinger B."/>
            <person name="Dodds P.N."/>
            <person name="Figueroa M."/>
        </authorList>
    </citation>
    <scope>NUCLEOTIDE SEQUENCE [LARGE SCALE GENOMIC DNA]</scope>
    <source>
        <strain evidence="3">21-0</strain>
    </source>
</reference>
<keyword evidence="4" id="KW-1185">Reference proteome</keyword>
<evidence type="ECO:0000313" key="4">
    <source>
        <dbReference type="Proteomes" id="UP000324748"/>
    </source>
</evidence>
<feature type="compositionally biased region" description="Low complexity" evidence="1">
    <location>
        <begin position="406"/>
        <end position="439"/>
    </location>
</feature>
<feature type="compositionally biased region" description="Polar residues" evidence="1">
    <location>
        <begin position="360"/>
        <end position="405"/>
    </location>
</feature>
<dbReference type="Pfam" id="PF01476">
    <property type="entry name" value="LysM"/>
    <property type="match status" value="1"/>
</dbReference>
<feature type="region of interest" description="Disordered" evidence="1">
    <location>
        <begin position="1"/>
        <end position="79"/>
    </location>
</feature>
<dbReference type="OrthoDB" id="2107166at2759"/>
<feature type="region of interest" description="Disordered" evidence="1">
    <location>
        <begin position="556"/>
        <end position="615"/>
    </location>
</feature>
<evidence type="ECO:0000259" key="2">
    <source>
        <dbReference type="PROSITE" id="PS51782"/>
    </source>
</evidence>
<sequence>MVLPPTTTTNNNNNNNNSLKHHPLNSITHSKNKNNNNNLLPSTSSSASSQASSSSASSSASSSSSPANNRYSNSDVTRPTLKRLTAEQEATINNNNNNSNNNKNITSNQIWFTKQLHSSPKGKQPNRSSPSPENASTPLAHNPNRIKGDRDVLIHQVEKNHTLAGIALSYGISLPALRKANGMWPTDPLTIKPTLRIPLGLCNLPPSKKIEIEQDSGKVLVWEQDHHHPRSTHSSSSPSNSSLTINPSTEHLLLSSSAHHHHHHHHHLRHPASQSNLLDCSSSSDASDHLHQKHLSTSSSTSSYAHQTLPYAQLGELAPISNSGSPPPSPQPTVASLEKVPAHQLGFFTTSNHPHHLHPQTPTNHNQLSPSKHNQTHRTVSDSLPIPTRTSTGLVSPSSSNLRQRSTTNQSSSNIPPTTPSSKKPTLPIAIPSSSSSPSDDPRKSLFNPADQPQISPDSQKKLVSQIHLFSHSRIPRVSSHHQDSHPSGDDYNTEDPNGRAMKTIHSGSSSRWTTVRPGRPPPLNRQLKFLEESTTERTNKFASVVSNAIDGLFSRTPSSLNISKNPIEPSLREPRPSSSTLSRNPHPKPHTQAPMNPLIAAPSDAQVNPDELDSFPGCDGSIWNVWNQLFVPSSSSSSSDHLAPTNPPTDPSFHQ</sequence>
<dbReference type="SUPFAM" id="SSF54106">
    <property type="entry name" value="LysM domain"/>
    <property type="match status" value="1"/>
</dbReference>
<dbReference type="InterPro" id="IPR036779">
    <property type="entry name" value="LysM_dom_sf"/>
</dbReference>
<dbReference type="AlphaFoldDB" id="A0A5B0NL55"/>
<feature type="compositionally biased region" description="Low complexity" evidence="1">
    <location>
        <begin position="273"/>
        <end position="285"/>
    </location>
</feature>
<feature type="domain" description="LysM" evidence="2">
    <location>
        <begin position="153"/>
        <end position="197"/>
    </location>
</feature>
<dbReference type="PROSITE" id="PS51782">
    <property type="entry name" value="LYSM"/>
    <property type="match status" value="1"/>
</dbReference>
<dbReference type="Proteomes" id="UP000324748">
    <property type="component" value="Unassembled WGS sequence"/>
</dbReference>
<feature type="compositionally biased region" description="Low complexity" evidence="1">
    <location>
        <begin position="1"/>
        <end position="17"/>
    </location>
</feature>
<feature type="region of interest" description="Disordered" evidence="1">
    <location>
        <begin position="634"/>
        <end position="656"/>
    </location>
</feature>
<organism evidence="3 4">
    <name type="scientific">Puccinia graminis f. sp. tritici</name>
    <dbReference type="NCBI Taxonomy" id="56615"/>
    <lineage>
        <taxon>Eukaryota</taxon>
        <taxon>Fungi</taxon>
        <taxon>Dikarya</taxon>
        <taxon>Basidiomycota</taxon>
        <taxon>Pucciniomycotina</taxon>
        <taxon>Pucciniomycetes</taxon>
        <taxon>Pucciniales</taxon>
        <taxon>Pucciniaceae</taxon>
        <taxon>Puccinia</taxon>
    </lineage>
</organism>
<dbReference type="Gene3D" id="3.10.350.10">
    <property type="entry name" value="LysM domain"/>
    <property type="match status" value="1"/>
</dbReference>
<dbReference type="CDD" id="cd00118">
    <property type="entry name" value="LysM"/>
    <property type="match status" value="1"/>
</dbReference>
<evidence type="ECO:0000313" key="3">
    <source>
        <dbReference type="EMBL" id="KAA1089332.1"/>
    </source>
</evidence>
<feature type="region of interest" description="Disordered" evidence="1">
    <location>
        <begin position="226"/>
        <end position="304"/>
    </location>
</feature>
<feature type="region of interest" description="Disordered" evidence="1">
    <location>
        <begin position="116"/>
        <end position="146"/>
    </location>
</feature>
<evidence type="ECO:0000256" key="1">
    <source>
        <dbReference type="SAM" id="MobiDB-lite"/>
    </source>
</evidence>
<feature type="region of interest" description="Disordered" evidence="1">
    <location>
        <begin position="348"/>
        <end position="526"/>
    </location>
</feature>
<name>A0A5B0NL55_PUCGR</name>
<feature type="compositionally biased region" description="Basic residues" evidence="1">
    <location>
        <begin position="258"/>
        <end position="270"/>
    </location>
</feature>
<feature type="compositionally biased region" description="Low complexity" evidence="1">
    <location>
        <begin position="232"/>
        <end position="257"/>
    </location>
</feature>
<feature type="compositionally biased region" description="Polar residues" evidence="1">
    <location>
        <begin position="556"/>
        <end position="565"/>
    </location>
</feature>
<protein>
    <recommendedName>
        <fullName evidence="2">LysM domain-containing protein</fullName>
    </recommendedName>
</protein>
<feature type="compositionally biased region" description="Pro residues" evidence="1">
    <location>
        <begin position="646"/>
        <end position="656"/>
    </location>
</feature>
<dbReference type="EMBL" id="VSWC01000093">
    <property type="protein sequence ID" value="KAA1089332.1"/>
    <property type="molecule type" value="Genomic_DNA"/>
</dbReference>
<gene>
    <name evidence="3" type="ORF">PGT21_014217</name>
</gene>